<dbReference type="Pfam" id="PF21816">
    <property type="entry name" value="Zap1_zf1"/>
    <property type="match status" value="1"/>
</dbReference>
<keyword evidence="6" id="KW-0862">Zinc</keyword>
<feature type="domain" description="C2H2-type" evidence="10">
    <location>
        <begin position="49"/>
        <end position="81"/>
    </location>
</feature>
<evidence type="ECO:0000256" key="8">
    <source>
        <dbReference type="ARBA" id="ARBA00023242"/>
    </source>
</evidence>
<dbReference type="PANTHER" id="PTHR45718">
    <property type="entry name" value="TRANSCRIPTIONAL ACTIVATOR CUBITUS INTERRUPTUS"/>
    <property type="match status" value="1"/>
</dbReference>
<keyword evidence="3" id="KW-0479">Metal-binding</keyword>
<dbReference type="Proteomes" id="UP001479436">
    <property type="component" value="Unassembled WGS sequence"/>
</dbReference>
<evidence type="ECO:0000313" key="12">
    <source>
        <dbReference type="Proteomes" id="UP001479436"/>
    </source>
</evidence>
<dbReference type="InterPro" id="IPR048420">
    <property type="entry name" value="Zap1-like_Znf1"/>
</dbReference>
<evidence type="ECO:0000256" key="4">
    <source>
        <dbReference type="ARBA" id="ARBA00022737"/>
    </source>
</evidence>
<dbReference type="EMBL" id="JASJQH010000045">
    <property type="protein sequence ID" value="KAK9767927.1"/>
    <property type="molecule type" value="Genomic_DNA"/>
</dbReference>
<dbReference type="Pfam" id="PF00096">
    <property type="entry name" value="zf-C2H2"/>
    <property type="match status" value="1"/>
</dbReference>
<dbReference type="InterPro" id="IPR013087">
    <property type="entry name" value="Znf_C2H2_type"/>
</dbReference>
<feature type="domain" description="C2H2-type" evidence="10">
    <location>
        <begin position="16"/>
        <end position="46"/>
    </location>
</feature>
<dbReference type="Gene3D" id="3.30.160.60">
    <property type="entry name" value="Classic Zinc Finger"/>
    <property type="match status" value="3"/>
</dbReference>
<dbReference type="SUPFAM" id="SSF57667">
    <property type="entry name" value="beta-beta-alpha zinc fingers"/>
    <property type="match status" value="2"/>
</dbReference>
<comment type="caution">
    <text evidence="11">The sequence shown here is derived from an EMBL/GenBank/DDBJ whole genome shotgun (WGS) entry which is preliminary data.</text>
</comment>
<dbReference type="InterPro" id="IPR036236">
    <property type="entry name" value="Znf_C2H2_sf"/>
</dbReference>
<sequence>MSDSASSPPPAPEPSFSCRWEGCSLSFNILPDLVYHLSEDHIGRKKGVYSCDWTDCPRKGLPQTTRFALISHLRSHTGEKPYDCPAPECDKSFTRSDALAKHFKQQHGDAIREANVHEVSPSSKPIKQTKPIGLKVESEIIEAQHNSDDHDRISESESSADDQSYSEKYLFEKAKYRYIKRESECLSEEYLIMKKKLRRLQTEKNVLLDAVTKQSLEANE</sequence>
<evidence type="ECO:0000256" key="6">
    <source>
        <dbReference type="ARBA" id="ARBA00022833"/>
    </source>
</evidence>
<comment type="similarity">
    <text evidence="2">Belongs to the GLI C2H2-type zinc-finger protein family.</text>
</comment>
<dbReference type="InterPro" id="IPR056436">
    <property type="entry name" value="Znf-C2H2_ZIC1-5/GLI1-3-like"/>
</dbReference>
<dbReference type="SMART" id="SM00355">
    <property type="entry name" value="ZnF_C2H2"/>
    <property type="match status" value="3"/>
</dbReference>
<evidence type="ECO:0000259" key="10">
    <source>
        <dbReference type="PROSITE" id="PS50157"/>
    </source>
</evidence>
<gene>
    <name evidence="11" type="ORF">K7432_001847</name>
</gene>
<evidence type="ECO:0000256" key="9">
    <source>
        <dbReference type="PROSITE-ProRule" id="PRU00042"/>
    </source>
</evidence>
<evidence type="ECO:0000256" key="1">
    <source>
        <dbReference type="ARBA" id="ARBA00004123"/>
    </source>
</evidence>
<reference evidence="11 12" key="1">
    <citation type="submission" date="2023-04" db="EMBL/GenBank/DDBJ databases">
        <title>Genome of Basidiobolus ranarum AG-B5.</title>
        <authorList>
            <person name="Stajich J.E."/>
            <person name="Carter-House D."/>
            <person name="Gryganskyi A."/>
        </authorList>
    </citation>
    <scope>NUCLEOTIDE SEQUENCE [LARGE SCALE GENOMIC DNA]</scope>
    <source>
        <strain evidence="11 12">AG-B5</strain>
    </source>
</reference>
<dbReference type="PROSITE" id="PS00028">
    <property type="entry name" value="ZINC_FINGER_C2H2_1"/>
    <property type="match status" value="2"/>
</dbReference>
<evidence type="ECO:0000256" key="7">
    <source>
        <dbReference type="ARBA" id="ARBA00023125"/>
    </source>
</evidence>
<dbReference type="InterPro" id="IPR043359">
    <property type="entry name" value="GLI-like"/>
</dbReference>
<evidence type="ECO:0000256" key="2">
    <source>
        <dbReference type="ARBA" id="ARBA00010831"/>
    </source>
</evidence>
<keyword evidence="7" id="KW-0238">DNA-binding</keyword>
<keyword evidence="4" id="KW-0677">Repeat</keyword>
<evidence type="ECO:0000313" key="11">
    <source>
        <dbReference type="EMBL" id="KAK9767927.1"/>
    </source>
</evidence>
<evidence type="ECO:0000256" key="3">
    <source>
        <dbReference type="ARBA" id="ARBA00022723"/>
    </source>
</evidence>
<evidence type="ECO:0000256" key="5">
    <source>
        <dbReference type="ARBA" id="ARBA00022771"/>
    </source>
</evidence>
<dbReference type="PANTHER" id="PTHR45718:SF8">
    <property type="entry name" value="GLIS FAMILY ZINC FINGER 2"/>
    <property type="match status" value="1"/>
</dbReference>
<keyword evidence="8" id="KW-0539">Nucleus</keyword>
<comment type="subcellular location">
    <subcellularLocation>
        <location evidence="1">Nucleus</location>
    </subcellularLocation>
</comment>
<dbReference type="Pfam" id="PF23561">
    <property type="entry name" value="zf-C2H2_15"/>
    <property type="match status" value="1"/>
</dbReference>
<organism evidence="11 12">
    <name type="scientific">Basidiobolus ranarum</name>
    <dbReference type="NCBI Taxonomy" id="34480"/>
    <lineage>
        <taxon>Eukaryota</taxon>
        <taxon>Fungi</taxon>
        <taxon>Fungi incertae sedis</taxon>
        <taxon>Zoopagomycota</taxon>
        <taxon>Entomophthoromycotina</taxon>
        <taxon>Basidiobolomycetes</taxon>
        <taxon>Basidiobolales</taxon>
        <taxon>Basidiobolaceae</taxon>
        <taxon>Basidiobolus</taxon>
    </lineage>
</organism>
<accession>A0ABR2X2C3</accession>
<protein>
    <recommendedName>
        <fullName evidence="10">C2H2-type domain-containing protein</fullName>
    </recommendedName>
</protein>
<keyword evidence="12" id="KW-1185">Reference proteome</keyword>
<keyword evidence="5 9" id="KW-0863">Zinc-finger</keyword>
<feature type="domain" description="C2H2-type" evidence="10">
    <location>
        <begin position="82"/>
        <end position="107"/>
    </location>
</feature>
<name>A0ABR2X2C3_9FUNG</name>
<dbReference type="PROSITE" id="PS50157">
    <property type="entry name" value="ZINC_FINGER_C2H2_2"/>
    <property type="match status" value="3"/>
</dbReference>
<proteinExistence type="inferred from homology"/>